<dbReference type="CDD" id="cd01335">
    <property type="entry name" value="Radical_SAM"/>
    <property type="match status" value="1"/>
</dbReference>
<organism evidence="8 9">
    <name type="scientific">Candidatus Methanolliviera hydrocarbonicum</name>
    <dbReference type="NCBI Taxonomy" id="2491085"/>
    <lineage>
        <taxon>Archaea</taxon>
        <taxon>Methanobacteriati</taxon>
        <taxon>Methanobacteriota</taxon>
        <taxon>Candidatus Methanoliparia</taxon>
        <taxon>Candidatus Methanoliparales</taxon>
        <taxon>Candidatus Methanollivieraceae</taxon>
        <taxon>Candidatus Methanolliviera</taxon>
    </lineage>
</organism>
<comment type="caution">
    <text evidence="8">The sequence shown here is derived from an EMBL/GenBank/DDBJ whole genome shotgun (WGS) entry which is preliminary data.</text>
</comment>
<evidence type="ECO:0000256" key="4">
    <source>
        <dbReference type="ARBA" id="ARBA00022723"/>
    </source>
</evidence>
<evidence type="ECO:0000256" key="5">
    <source>
        <dbReference type="ARBA" id="ARBA00023004"/>
    </source>
</evidence>
<keyword evidence="4" id="KW-0479">Metal-binding</keyword>
<dbReference type="Proteomes" id="UP000320766">
    <property type="component" value="Unassembled WGS sequence"/>
</dbReference>
<keyword evidence="3" id="KW-0949">S-adenosyl-L-methionine</keyword>
<accession>A0A520KX73</accession>
<dbReference type="InterPro" id="IPR058240">
    <property type="entry name" value="rSAM_sf"/>
</dbReference>
<dbReference type="GO" id="GO:0046872">
    <property type="term" value="F:metal ion binding"/>
    <property type="evidence" value="ECO:0007669"/>
    <property type="project" value="UniProtKB-KW"/>
</dbReference>
<dbReference type="GO" id="GO:0051539">
    <property type="term" value="F:4 iron, 4 sulfur cluster binding"/>
    <property type="evidence" value="ECO:0007669"/>
    <property type="project" value="UniProtKB-KW"/>
</dbReference>
<dbReference type="InterPro" id="IPR034474">
    <property type="entry name" value="Methyltransferase_Class_D"/>
</dbReference>
<dbReference type="SFLD" id="SFLDG01100">
    <property type="entry name" value="methyltransferase_(Class_D)"/>
    <property type="match status" value="1"/>
</dbReference>
<dbReference type="Pfam" id="PF23545">
    <property type="entry name" value="Zn_ribbon_HMPTM"/>
    <property type="match status" value="1"/>
</dbReference>
<dbReference type="InterPro" id="IPR013785">
    <property type="entry name" value="Aldolase_TIM"/>
</dbReference>
<dbReference type="SFLD" id="SFLDF00385">
    <property type="entry name" value="7_8-dihydro-6-hydroxymethylpte"/>
    <property type="match status" value="1"/>
</dbReference>
<reference evidence="8 9" key="1">
    <citation type="journal article" date="2019" name="Nat. Microbiol.">
        <title>Wide diversity of methane and short-chain alkane metabolisms in uncultured archaea.</title>
        <authorList>
            <person name="Borrel G."/>
            <person name="Adam P.S."/>
            <person name="McKay L.J."/>
            <person name="Chen L.X."/>
            <person name="Sierra-Garcia I.N."/>
            <person name="Sieber C.M."/>
            <person name="Letourneur Q."/>
            <person name="Ghozlane A."/>
            <person name="Andersen G.L."/>
            <person name="Li W.J."/>
            <person name="Hallam S.J."/>
            <person name="Muyzer G."/>
            <person name="de Oliveira V.M."/>
            <person name="Inskeep W.P."/>
            <person name="Banfield J.F."/>
            <person name="Gribaldo S."/>
        </authorList>
    </citation>
    <scope>NUCLEOTIDE SEQUENCE [LARGE SCALE GENOMIC DNA]</scope>
    <source>
        <strain evidence="8">NM1b</strain>
    </source>
</reference>
<keyword evidence="2" id="KW-0004">4Fe-4S</keyword>
<dbReference type="SMART" id="SM00729">
    <property type="entry name" value="Elp3"/>
    <property type="match status" value="1"/>
</dbReference>
<evidence type="ECO:0000313" key="8">
    <source>
        <dbReference type="EMBL" id="RZN70196.1"/>
    </source>
</evidence>
<gene>
    <name evidence="8" type="ORF">EF807_03690</name>
</gene>
<dbReference type="PROSITE" id="PS01305">
    <property type="entry name" value="MOAA_NIFB_PQQE"/>
    <property type="match status" value="1"/>
</dbReference>
<dbReference type="EMBL" id="RXIL01000060">
    <property type="protein sequence ID" value="RZN70196.1"/>
    <property type="molecule type" value="Genomic_DNA"/>
</dbReference>
<dbReference type="SFLD" id="SFLDG01067">
    <property type="entry name" value="SPASM/twitch_domain_containing"/>
    <property type="match status" value="1"/>
</dbReference>
<dbReference type="Pfam" id="PF04055">
    <property type="entry name" value="Radical_SAM"/>
    <property type="match status" value="1"/>
</dbReference>
<evidence type="ECO:0000313" key="9">
    <source>
        <dbReference type="Proteomes" id="UP000320766"/>
    </source>
</evidence>
<evidence type="ECO:0000256" key="3">
    <source>
        <dbReference type="ARBA" id="ARBA00022691"/>
    </source>
</evidence>
<comment type="cofactor">
    <cofactor evidence="1">
        <name>[4Fe-4S] cluster</name>
        <dbReference type="ChEBI" id="CHEBI:49883"/>
    </cofactor>
</comment>
<feature type="domain" description="Radical SAM core" evidence="7">
    <location>
        <begin position="95"/>
        <end position="311"/>
    </location>
</feature>
<keyword evidence="6" id="KW-0411">Iron-sulfur</keyword>
<evidence type="ECO:0000256" key="2">
    <source>
        <dbReference type="ARBA" id="ARBA00022485"/>
    </source>
</evidence>
<evidence type="ECO:0000256" key="1">
    <source>
        <dbReference type="ARBA" id="ARBA00001966"/>
    </source>
</evidence>
<dbReference type="InterPro" id="IPR056488">
    <property type="entry name" value="Zn_ribbon_HMPTM"/>
</dbReference>
<evidence type="ECO:0000259" key="7">
    <source>
        <dbReference type="PROSITE" id="PS51918"/>
    </source>
</evidence>
<dbReference type="InterPro" id="IPR006638">
    <property type="entry name" value="Elp3/MiaA/NifB-like_rSAM"/>
</dbReference>
<protein>
    <submittedName>
        <fullName evidence="8">Radical SAM protein</fullName>
    </submittedName>
</protein>
<dbReference type="Gene3D" id="3.20.20.70">
    <property type="entry name" value="Aldolase class I"/>
    <property type="match status" value="1"/>
</dbReference>
<keyword evidence="5" id="KW-0408">Iron</keyword>
<dbReference type="PANTHER" id="PTHR43306:SF1">
    <property type="entry name" value="7,8-DIHYDRO-6-HYDROXYMETHYLPTERIN DIMETHYLTRANSFERASE"/>
    <property type="match status" value="1"/>
</dbReference>
<dbReference type="NCBIfam" id="NF045702">
    <property type="entry name" value="rSAM_GDGT_ether"/>
    <property type="match status" value="1"/>
</dbReference>
<dbReference type="PANTHER" id="PTHR43306">
    <property type="entry name" value="7,8-DIHYDRO-6-HYDROXYMETHYLPTERIN DIMETHYLTRANSFERASE"/>
    <property type="match status" value="1"/>
</dbReference>
<proteinExistence type="predicted"/>
<dbReference type="InterPro" id="IPR000385">
    <property type="entry name" value="MoaA_NifB_PqqE_Fe-S-bd_CS"/>
</dbReference>
<dbReference type="SFLD" id="SFLDS00029">
    <property type="entry name" value="Radical_SAM"/>
    <property type="match status" value="1"/>
</dbReference>
<name>A0A520KX73_9EURY</name>
<evidence type="ECO:0000256" key="6">
    <source>
        <dbReference type="ARBA" id="ARBA00023014"/>
    </source>
</evidence>
<sequence length="509" mass="58472">MKTYQSDIQKGLPKKTKSFCPVCNKPVEASIYEKDGEVMISKRCPEHGYFEDVYWSDVGMYLWAEKFAYDGKIDKTHHKIEEGCPYDCGLCKEHRSSTILANIDVTNRCNLNCDFCFANANARGYVYEPTFEQVVEMLTALREEKPVPCTAVQFAGGEPTLKEDIFDMIRTAKEMGFSQVQLATNGIKMKDPNFVKRLRDAGLSTVYLHFDGLTKDVEPYIDVRKEVIENCRKVDQGVVLVPTIIKGFNDHQIGDMIKFAARNIDVIRGVNFQPISFSGRATHAERKEKRYTIPDLAKDIEEQMGGQILKKDFYPVPCVVPLSKLVEVYKGKPQIEFSAHPHCGMATYVFVNDGDPDDLIPINRFVNVDKFFETIEGITDDLKKGGILNKGRAVKKGLEILYRYIDNEKKPKSLRFRKLLEKVLLNQDYKSLGDFHETALFVGSMHFQDIYNIDIERVKRCVIHYATPDPERRIIPFCAYNTIYRDKIERKYAVPIDEWRKEHIGNEGV</sequence>
<dbReference type="GO" id="GO:0008168">
    <property type="term" value="F:methyltransferase activity"/>
    <property type="evidence" value="ECO:0007669"/>
    <property type="project" value="InterPro"/>
</dbReference>
<dbReference type="InterPro" id="IPR007197">
    <property type="entry name" value="rSAM"/>
</dbReference>
<dbReference type="SUPFAM" id="SSF102114">
    <property type="entry name" value="Radical SAM enzymes"/>
    <property type="match status" value="1"/>
</dbReference>
<dbReference type="PROSITE" id="PS51918">
    <property type="entry name" value="RADICAL_SAM"/>
    <property type="match status" value="1"/>
</dbReference>
<dbReference type="GO" id="GO:0032324">
    <property type="term" value="P:molybdopterin cofactor biosynthetic process"/>
    <property type="evidence" value="ECO:0007669"/>
    <property type="project" value="UniProtKB-ARBA"/>
</dbReference>
<dbReference type="AlphaFoldDB" id="A0A520KX73"/>
<dbReference type="InterPro" id="IPR034471">
    <property type="entry name" value="GDGT/MA_synthase"/>
</dbReference>